<feature type="compositionally biased region" description="Basic and acidic residues" evidence="1">
    <location>
        <begin position="496"/>
        <end position="506"/>
    </location>
</feature>
<dbReference type="eggNOG" id="ENOG502R4FX">
    <property type="taxonomic scope" value="Eukaryota"/>
</dbReference>
<proteinExistence type="predicted"/>
<name>K3X134_GLOUD</name>
<dbReference type="EnsemblProtists" id="PYU1_T010933">
    <property type="protein sequence ID" value="PYU1_T010933"/>
    <property type="gene ID" value="PYU1_G010910"/>
</dbReference>
<evidence type="ECO:0000256" key="1">
    <source>
        <dbReference type="SAM" id="MobiDB-lite"/>
    </source>
</evidence>
<evidence type="ECO:0000313" key="3">
    <source>
        <dbReference type="Proteomes" id="UP000019132"/>
    </source>
</evidence>
<feature type="region of interest" description="Disordered" evidence="1">
    <location>
        <begin position="384"/>
        <end position="440"/>
    </location>
</feature>
<dbReference type="Gene3D" id="3.30.530.20">
    <property type="match status" value="1"/>
</dbReference>
<dbReference type="CDD" id="cd00065">
    <property type="entry name" value="FYVE_like_SF"/>
    <property type="match status" value="1"/>
</dbReference>
<dbReference type="AlphaFoldDB" id="K3X134"/>
<sequence>MVSDMYSSNGRRVPLIQLTPSEQSHYDAVVSDVLQAAIKEYAGFQGFIDTDDWAYVRRRKQMSVYRSLQPCDDPRATVMVGTGLIPGTLEDVMDGLYCDTTSELRGVKTFIKYKFLDGAVLNVSERRSPQAPFRFAGIKWTAATAAWGIAKNRDLLTYDRMGTITDRQGNELAYHVLTSINRPEWPANNIKGIQRTETTTCYLYRRHKHRVVQCFMWGKIYDINNSGPIVQRIAEYVAASTWLNVVRSVESAEAKKLSKLMLRANERQSAATKACHVCYKNTSRFGSSLIQCAGCCQMTCKACSMDKKIFQIDKKTNKPMEDRFCKLCANKVVAKKAKSPQRERRDRIDSAPVEVGIPTQRDRWDSAPVSLGVAVMDGFQAEQIPTRKGESKSMWSQSTSTSSSFDEGELLRSSNERPSTPESRSKAKQPTGKPKAKTKPDFASSIYFSTASFSSIASSSSVSSASSVSSSSTASSISSMSERDSPPEPSRSTKPKKVDDDLEMRRTTGLGSFDLEMDLLGAISDMQRQTSSSESSLSQARHDFSRTRVRERFLTDLYVSPPPSPTQEGFFA</sequence>
<reference evidence="3" key="1">
    <citation type="journal article" date="2010" name="Genome Biol.">
        <title>Genome sequence of the necrotrophic plant pathogen Pythium ultimum reveals original pathogenicity mechanisms and effector repertoire.</title>
        <authorList>
            <person name="Levesque C.A."/>
            <person name="Brouwer H."/>
            <person name="Cano L."/>
            <person name="Hamilton J.P."/>
            <person name="Holt C."/>
            <person name="Huitema E."/>
            <person name="Raffaele S."/>
            <person name="Robideau G.P."/>
            <person name="Thines M."/>
            <person name="Win J."/>
            <person name="Zerillo M.M."/>
            <person name="Beakes G.W."/>
            <person name="Boore J.L."/>
            <person name="Busam D."/>
            <person name="Dumas B."/>
            <person name="Ferriera S."/>
            <person name="Fuerstenberg S.I."/>
            <person name="Gachon C.M."/>
            <person name="Gaulin E."/>
            <person name="Govers F."/>
            <person name="Grenville-Briggs L."/>
            <person name="Horner N."/>
            <person name="Hostetler J."/>
            <person name="Jiang R.H."/>
            <person name="Johnson J."/>
            <person name="Krajaejun T."/>
            <person name="Lin H."/>
            <person name="Meijer H.J."/>
            <person name="Moore B."/>
            <person name="Morris P."/>
            <person name="Phuntmart V."/>
            <person name="Puiu D."/>
            <person name="Shetty J."/>
            <person name="Stajich J.E."/>
            <person name="Tripathy S."/>
            <person name="Wawra S."/>
            <person name="van West P."/>
            <person name="Whitty B.R."/>
            <person name="Coutinho P.M."/>
            <person name="Henrissat B."/>
            <person name="Martin F."/>
            <person name="Thomas P.D."/>
            <person name="Tyler B.M."/>
            <person name="De Vries R.P."/>
            <person name="Kamoun S."/>
            <person name="Yandell M."/>
            <person name="Tisserat N."/>
            <person name="Buell C.R."/>
        </authorList>
    </citation>
    <scope>NUCLEOTIDE SEQUENCE</scope>
    <source>
        <strain evidence="3">DAOM:BR144</strain>
    </source>
</reference>
<reference evidence="3" key="2">
    <citation type="submission" date="2010-04" db="EMBL/GenBank/DDBJ databases">
        <authorList>
            <person name="Buell R."/>
            <person name="Hamilton J."/>
            <person name="Hostetler J."/>
        </authorList>
    </citation>
    <scope>NUCLEOTIDE SEQUENCE [LARGE SCALE GENOMIC DNA]</scope>
    <source>
        <strain evidence="3">DAOM:BR144</strain>
    </source>
</reference>
<dbReference type="InParanoid" id="K3X134"/>
<keyword evidence="3" id="KW-1185">Reference proteome</keyword>
<accession>K3X134</accession>
<dbReference type="Proteomes" id="UP000019132">
    <property type="component" value="Unassembled WGS sequence"/>
</dbReference>
<evidence type="ECO:0000313" key="2">
    <source>
        <dbReference type="EnsemblProtists" id="PYU1_T010933"/>
    </source>
</evidence>
<dbReference type="InterPro" id="IPR011011">
    <property type="entry name" value="Znf_FYVE_PHD"/>
</dbReference>
<feature type="compositionally biased region" description="Polar residues" evidence="1">
    <location>
        <begin position="412"/>
        <end position="422"/>
    </location>
</feature>
<dbReference type="EMBL" id="GL376590">
    <property type="status" value="NOT_ANNOTATED_CDS"/>
    <property type="molecule type" value="Genomic_DNA"/>
</dbReference>
<reference evidence="2" key="3">
    <citation type="submission" date="2015-02" db="UniProtKB">
        <authorList>
            <consortium name="EnsemblProtists"/>
        </authorList>
    </citation>
    <scope>IDENTIFICATION</scope>
    <source>
        <strain evidence="2">DAOM BR144</strain>
    </source>
</reference>
<feature type="compositionally biased region" description="Low complexity" evidence="1">
    <location>
        <begin position="392"/>
        <end position="404"/>
    </location>
</feature>
<dbReference type="InterPro" id="IPR052727">
    <property type="entry name" value="Rab4/Rab5_effector"/>
</dbReference>
<dbReference type="HOGENOM" id="CLU_015303_1_1_1"/>
<organism evidence="2 3">
    <name type="scientific">Globisporangium ultimum (strain ATCC 200006 / CBS 805.95 / DAOM BR144)</name>
    <name type="common">Pythium ultimum</name>
    <dbReference type="NCBI Taxonomy" id="431595"/>
    <lineage>
        <taxon>Eukaryota</taxon>
        <taxon>Sar</taxon>
        <taxon>Stramenopiles</taxon>
        <taxon>Oomycota</taxon>
        <taxon>Peronosporomycetes</taxon>
        <taxon>Pythiales</taxon>
        <taxon>Pythiaceae</taxon>
        <taxon>Globisporangium</taxon>
    </lineage>
</organism>
<dbReference type="VEuPathDB" id="FungiDB:PYU1_G010910"/>
<dbReference type="PANTHER" id="PTHR13510">
    <property type="entry name" value="FYVE-FINGER-CONTAINING RAB5 EFFECTOR PROTEIN RABENOSYN-5-RELATED"/>
    <property type="match status" value="1"/>
</dbReference>
<feature type="region of interest" description="Disordered" evidence="1">
    <location>
        <begin position="462"/>
        <end position="510"/>
    </location>
</feature>
<protein>
    <recommendedName>
        <fullName evidence="4">FYVE-type domain-containing protein</fullName>
    </recommendedName>
</protein>
<evidence type="ECO:0008006" key="4">
    <source>
        <dbReference type="Google" id="ProtNLM"/>
    </source>
</evidence>
<dbReference type="PANTHER" id="PTHR13510:SF44">
    <property type="entry name" value="RABENOSYN-5"/>
    <property type="match status" value="1"/>
</dbReference>
<feature type="compositionally biased region" description="Low complexity" evidence="1">
    <location>
        <begin position="462"/>
        <end position="480"/>
    </location>
</feature>
<dbReference type="InterPro" id="IPR023393">
    <property type="entry name" value="START-like_dom_sf"/>
</dbReference>
<dbReference type="SUPFAM" id="SSF57903">
    <property type="entry name" value="FYVE/PHD zinc finger"/>
    <property type="match status" value="1"/>
</dbReference>